<feature type="domain" description="Gfo/Idh/MocA-like oxidoreductase C-terminal" evidence="3">
    <location>
        <begin position="136"/>
        <end position="337"/>
    </location>
</feature>
<dbReference type="PANTHER" id="PTHR43708">
    <property type="entry name" value="CONSERVED EXPRESSED OXIDOREDUCTASE (EUROFUNG)"/>
    <property type="match status" value="1"/>
</dbReference>
<accession>A0A0A7FUE4</accession>
<dbReference type="Pfam" id="PF02894">
    <property type="entry name" value="GFO_IDH_MocA_C"/>
    <property type="match status" value="1"/>
</dbReference>
<dbReference type="InterPro" id="IPR051317">
    <property type="entry name" value="Gfo/Idh/MocA_oxidoreduct"/>
</dbReference>
<dbReference type="Proteomes" id="UP000030635">
    <property type="component" value="Chromosome"/>
</dbReference>
<evidence type="ECO:0000259" key="2">
    <source>
        <dbReference type="Pfam" id="PF01408"/>
    </source>
</evidence>
<dbReference type="STRING" id="1561.NPD11_2968"/>
<name>A0A0A7FUE4_9CLOT</name>
<dbReference type="Gene3D" id="3.40.50.720">
    <property type="entry name" value="NAD(P)-binding Rossmann-like Domain"/>
    <property type="match status" value="1"/>
</dbReference>
<evidence type="ECO:0000313" key="4">
    <source>
        <dbReference type="EMBL" id="AIY82456.1"/>
    </source>
</evidence>
<feature type="domain" description="Gfo/Idh/MocA-like oxidoreductase N-terminal" evidence="2">
    <location>
        <begin position="4"/>
        <end position="121"/>
    </location>
</feature>
<dbReference type="AlphaFoldDB" id="A0A0A7FUE4"/>
<dbReference type="NCBIfam" id="NF007574">
    <property type="entry name" value="PRK10206.1"/>
    <property type="match status" value="1"/>
</dbReference>
<dbReference type="KEGG" id="cbv:U729_8"/>
<dbReference type="PANTHER" id="PTHR43708:SF7">
    <property type="entry name" value="OXIDOREDUCTASE"/>
    <property type="match status" value="1"/>
</dbReference>
<dbReference type="Gene3D" id="3.30.360.10">
    <property type="entry name" value="Dihydrodipicolinate Reductase, domain 2"/>
    <property type="match status" value="1"/>
</dbReference>
<dbReference type="eggNOG" id="COG0673">
    <property type="taxonomic scope" value="Bacteria"/>
</dbReference>
<dbReference type="InterPro" id="IPR036291">
    <property type="entry name" value="NAD(P)-bd_dom_sf"/>
</dbReference>
<evidence type="ECO:0008006" key="6">
    <source>
        <dbReference type="Google" id="ProtNLM"/>
    </source>
</evidence>
<organism evidence="4 5">
    <name type="scientific">Clostridium baratii str. Sullivan</name>
    <dbReference type="NCBI Taxonomy" id="1415775"/>
    <lineage>
        <taxon>Bacteria</taxon>
        <taxon>Bacillati</taxon>
        <taxon>Bacillota</taxon>
        <taxon>Clostridia</taxon>
        <taxon>Eubacteriales</taxon>
        <taxon>Clostridiaceae</taxon>
        <taxon>Clostridium</taxon>
    </lineage>
</organism>
<sequence length="342" mass="40041">MKKLRIGIIGFGKSANRYHLPYILNKEKFEVVKIFSRTEKKELEEKYKEYGVKFVRDVNDLLNDNTIDLVTVCTHVDSHYEYAKLALNHNKNVLIEKPFTRTSKECKELYEIAREKNLLIMPYQNRRYDSDFLALKSVIESNVLGDLVELESHFDYYRKDLVKVDGSPYDGAFYGLGVHTIDQIVSIFGKPDKVTYDIRSIRVKGNPDDYYEVCMFYDNFKAIVKTNHLVKMEYPKFILHGFNGSFIKYGIDKQEECLKANIMPWDKEFKSDIKENHGKLNYIDNEGNDITKVIETPKGDYSEIYNAMYDAIINNKELPVKEEEVLEVMNILNNGIKECYKI</sequence>
<dbReference type="InterPro" id="IPR000683">
    <property type="entry name" value="Gfo/Idh/MocA-like_OxRdtase_N"/>
</dbReference>
<dbReference type="GO" id="GO:0000166">
    <property type="term" value="F:nucleotide binding"/>
    <property type="evidence" value="ECO:0007669"/>
    <property type="project" value="InterPro"/>
</dbReference>
<comment type="similarity">
    <text evidence="1">Belongs to the Gfo/Idh/MocA family.</text>
</comment>
<evidence type="ECO:0000256" key="1">
    <source>
        <dbReference type="ARBA" id="ARBA00010928"/>
    </source>
</evidence>
<dbReference type="EMBL" id="CP006905">
    <property type="protein sequence ID" value="AIY82456.1"/>
    <property type="molecule type" value="Genomic_DNA"/>
</dbReference>
<evidence type="ECO:0000313" key="5">
    <source>
        <dbReference type="Proteomes" id="UP000030635"/>
    </source>
</evidence>
<proteinExistence type="inferred from homology"/>
<dbReference type="InterPro" id="IPR004104">
    <property type="entry name" value="Gfo/Idh/MocA-like_OxRdtase_C"/>
</dbReference>
<gene>
    <name evidence="4" type="ORF">U729_8</name>
</gene>
<dbReference type="HOGENOM" id="CLU_023194_19_0_9"/>
<dbReference type="SUPFAM" id="SSF51735">
    <property type="entry name" value="NAD(P)-binding Rossmann-fold domains"/>
    <property type="match status" value="1"/>
</dbReference>
<keyword evidence="5" id="KW-1185">Reference proteome</keyword>
<dbReference type="RefSeq" id="WP_039310479.1">
    <property type="nucleotide sequence ID" value="NZ_CP006905.1"/>
</dbReference>
<reference evidence="4 5" key="1">
    <citation type="journal article" date="2015" name="Infect. Genet. Evol.">
        <title>Genomic sequences of six botulinum neurotoxin-producing strains representing three clostridial species illustrate the mobility and diversity of botulinum neurotoxin genes.</title>
        <authorList>
            <person name="Smith T.J."/>
            <person name="Hill K.K."/>
            <person name="Xie G."/>
            <person name="Foley B.T."/>
            <person name="Williamson C.H."/>
            <person name="Foster J.T."/>
            <person name="Johnson S.L."/>
            <person name="Chertkov O."/>
            <person name="Teshima H."/>
            <person name="Gibbons H.S."/>
            <person name="Johnsky L.A."/>
            <person name="Karavis M.A."/>
            <person name="Smith L.A."/>
        </authorList>
    </citation>
    <scope>NUCLEOTIDE SEQUENCE [LARGE SCALE GENOMIC DNA]</scope>
    <source>
        <strain evidence="4">Sullivan</strain>
    </source>
</reference>
<dbReference type="Pfam" id="PF01408">
    <property type="entry name" value="GFO_IDH_MocA"/>
    <property type="match status" value="1"/>
</dbReference>
<dbReference type="OrthoDB" id="9783105at2"/>
<evidence type="ECO:0000259" key="3">
    <source>
        <dbReference type="Pfam" id="PF02894"/>
    </source>
</evidence>
<protein>
    <recommendedName>
        <fullName evidence="6">Oxidoreductase</fullName>
    </recommendedName>
</protein>